<evidence type="ECO:0000256" key="18">
    <source>
        <dbReference type="ARBA" id="ARBA00041418"/>
    </source>
</evidence>
<evidence type="ECO:0000256" key="15">
    <source>
        <dbReference type="ARBA" id="ARBA00033270"/>
    </source>
</evidence>
<evidence type="ECO:0000256" key="23">
    <source>
        <dbReference type="SAM" id="Phobius"/>
    </source>
</evidence>
<dbReference type="PANTHER" id="PTHR30474:SF2">
    <property type="entry name" value="PEPTIDOGLYCAN GLYCOSYLTRANSFERASE FTSW-RELATED"/>
    <property type="match status" value="1"/>
</dbReference>
<evidence type="ECO:0000256" key="6">
    <source>
        <dbReference type="ARBA" id="ARBA00022679"/>
    </source>
</evidence>
<dbReference type="GO" id="GO:0051301">
    <property type="term" value="P:cell division"/>
    <property type="evidence" value="ECO:0007669"/>
    <property type="project" value="UniProtKB-KW"/>
</dbReference>
<keyword evidence="25" id="KW-1185">Reference proteome</keyword>
<feature type="transmembrane region" description="Helical" evidence="23">
    <location>
        <begin position="173"/>
        <end position="190"/>
    </location>
</feature>
<comment type="function">
    <text evidence="21">Peptidoglycan polymerase that is essential for cell division.</text>
</comment>
<evidence type="ECO:0000313" key="24">
    <source>
        <dbReference type="EMBL" id="RED86280.1"/>
    </source>
</evidence>
<feature type="transmembrane region" description="Helical" evidence="23">
    <location>
        <begin position="316"/>
        <end position="335"/>
    </location>
</feature>
<feature type="transmembrane region" description="Helical" evidence="23">
    <location>
        <begin position="355"/>
        <end position="374"/>
    </location>
</feature>
<keyword evidence="11 23" id="KW-0472">Membrane</keyword>
<keyword evidence="7 23" id="KW-0812">Transmembrane</keyword>
<keyword evidence="6" id="KW-0808">Transferase</keyword>
<evidence type="ECO:0000256" key="20">
    <source>
        <dbReference type="ARBA" id="ARBA00049902"/>
    </source>
</evidence>
<evidence type="ECO:0000256" key="3">
    <source>
        <dbReference type="ARBA" id="ARBA00022475"/>
    </source>
</evidence>
<comment type="pathway">
    <text evidence="2">Cell wall biogenesis; peptidoglycan biosynthesis.</text>
</comment>
<feature type="transmembrane region" description="Helical" evidence="23">
    <location>
        <begin position="120"/>
        <end position="136"/>
    </location>
</feature>
<evidence type="ECO:0000313" key="25">
    <source>
        <dbReference type="Proteomes" id="UP000256977"/>
    </source>
</evidence>
<dbReference type="InterPro" id="IPR001182">
    <property type="entry name" value="FtsW/RodA"/>
</dbReference>
<keyword evidence="13" id="KW-0961">Cell wall biogenesis/degradation</keyword>
<evidence type="ECO:0000256" key="2">
    <source>
        <dbReference type="ARBA" id="ARBA00004752"/>
    </source>
</evidence>
<evidence type="ECO:0000256" key="21">
    <source>
        <dbReference type="ARBA" id="ARBA00049966"/>
    </source>
</evidence>
<dbReference type="GO" id="GO:0005886">
    <property type="term" value="C:plasma membrane"/>
    <property type="evidence" value="ECO:0007669"/>
    <property type="project" value="UniProtKB-SubCell"/>
</dbReference>
<evidence type="ECO:0000256" key="10">
    <source>
        <dbReference type="ARBA" id="ARBA00022989"/>
    </source>
</evidence>
<name>A0A3D9KIZ8_9BACL</name>
<proteinExistence type="inferred from homology"/>
<evidence type="ECO:0000256" key="17">
    <source>
        <dbReference type="ARBA" id="ARBA00041185"/>
    </source>
</evidence>
<sequence length="403" mass="43605">MKSPESGQRGAPDFLLLILTLLLVGFGLVMVFSASSSMAVTKPAYNNDAFYFLKRQLMWVGLGTFIMLVLMNIHFQKYKKLFMLFFIGTLVLLALVPIIGETRNGAKSWFGVGSFGIQPTEFAKLAIILYLAAIIAKKDEKFRDFKKGLLPVMIVVGFFAFLIMLQPDFGSCAILVMCASAIVVAGGSNLKHIMLSSAVLIGLAALGTSVYLLLNPDAGFGFRGDRFTAFLDPLADPQGSGYHLNRSLQAFGHGGLMGAGLGNSVQKLFYLPYAYNDFIFAVIGEELGFIGTTVFILFYVLFLWRALIVALRCPDIYGTLVGIGIVSLIAIQALINMGGVSGAIPITGVTLPFISYGGSSMLMLLAGMGILLSVSREYNRLEKTTQPASAAPTTTYTRTKVHR</sequence>
<dbReference type="RefSeq" id="WP_116059415.1">
    <property type="nucleotide sequence ID" value="NZ_QRDZ01000003.1"/>
</dbReference>
<dbReference type="GO" id="GO:0008360">
    <property type="term" value="P:regulation of cell shape"/>
    <property type="evidence" value="ECO:0007669"/>
    <property type="project" value="UniProtKB-KW"/>
</dbReference>
<evidence type="ECO:0000256" key="4">
    <source>
        <dbReference type="ARBA" id="ARBA00022618"/>
    </source>
</evidence>
<organism evidence="24 25">
    <name type="scientific">Cohnella phaseoli</name>
    <dbReference type="NCBI Taxonomy" id="456490"/>
    <lineage>
        <taxon>Bacteria</taxon>
        <taxon>Bacillati</taxon>
        <taxon>Bacillota</taxon>
        <taxon>Bacilli</taxon>
        <taxon>Bacillales</taxon>
        <taxon>Paenibacillaceae</taxon>
        <taxon>Cohnella</taxon>
    </lineage>
</organism>
<keyword evidence="9" id="KW-0573">Peptidoglycan synthesis</keyword>
<evidence type="ECO:0000256" key="11">
    <source>
        <dbReference type="ARBA" id="ARBA00023136"/>
    </source>
</evidence>
<accession>A0A3D9KIZ8</accession>
<keyword evidence="3" id="KW-1003">Cell membrane</keyword>
<dbReference type="InterPro" id="IPR013437">
    <property type="entry name" value="FtsW"/>
</dbReference>
<keyword evidence="4 24" id="KW-0132">Cell division</keyword>
<dbReference type="GO" id="GO:0071555">
    <property type="term" value="P:cell wall organization"/>
    <property type="evidence" value="ECO:0007669"/>
    <property type="project" value="UniProtKB-KW"/>
</dbReference>
<evidence type="ECO:0000256" key="22">
    <source>
        <dbReference type="SAM" id="MobiDB-lite"/>
    </source>
</evidence>
<comment type="similarity">
    <text evidence="16">Belongs to the SEDS family. FtsW subfamily.</text>
</comment>
<evidence type="ECO:0000256" key="8">
    <source>
        <dbReference type="ARBA" id="ARBA00022960"/>
    </source>
</evidence>
<dbReference type="PROSITE" id="PS00428">
    <property type="entry name" value="FTSW_RODA_SPOVE"/>
    <property type="match status" value="1"/>
</dbReference>
<reference evidence="24 25" key="1">
    <citation type="submission" date="2018-07" db="EMBL/GenBank/DDBJ databases">
        <title>Genomic Encyclopedia of Type Strains, Phase III (KMG-III): the genomes of soil and plant-associated and newly described type strains.</title>
        <authorList>
            <person name="Whitman W."/>
        </authorList>
    </citation>
    <scope>NUCLEOTIDE SEQUENCE [LARGE SCALE GENOMIC DNA]</scope>
    <source>
        <strain evidence="24 25">CECT 7287</strain>
    </source>
</reference>
<protein>
    <recommendedName>
        <fullName evidence="17">Probable peptidoglycan glycosyltransferase FtsW</fullName>
        <ecNumber evidence="19">2.4.99.28</ecNumber>
    </recommendedName>
    <alternativeName>
        <fullName evidence="18">Cell division protein FtsW</fullName>
    </alternativeName>
    <alternativeName>
        <fullName evidence="15">Cell wall polymerase</fullName>
    </alternativeName>
    <alternativeName>
        <fullName evidence="14">Peptidoglycan polymerase</fullName>
    </alternativeName>
</protein>
<dbReference type="GO" id="GO:0032153">
    <property type="term" value="C:cell division site"/>
    <property type="evidence" value="ECO:0007669"/>
    <property type="project" value="TreeGrafter"/>
</dbReference>
<comment type="caution">
    <text evidence="24">The sequence shown here is derived from an EMBL/GenBank/DDBJ whole genome shotgun (WGS) entry which is preliminary data.</text>
</comment>
<feature type="transmembrane region" description="Helical" evidence="23">
    <location>
        <begin position="82"/>
        <end position="100"/>
    </location>
</feature>
<dbReference type="GO" id="GO:0009252">
    <property type="term" value="P:peptidoglycan biosynthetic process"/>
    <property type="evidence" value="ECO:0007669"/>
    <property type="project" value="UniProtKB-KW"/>
</dbReference>
<dbReference type="InterPro" id="IPR018365">
    <property type="entry name" value="Cell_cycle_FtsW-rel_CS"/>
</dbReference>
<dbReference type="Proteomes" id="UP000256977">
    <property type="component" value="Unassembled WGS sequence"/>
</dbReference>
<keyword evidence="12" id="KW-0131">Cell cycle</keyword>
<evidence type="ECO:0000256" key="12">
    <source>
        <dbReference type="ARBA" id="ARBA00023306"/>
    </source>
</evidence>
<dbReference type="AlphaFoldDB" id="A0A3D9KIZ8"/>
<evidence type="ECO:0000256" key="19">
    <source>
        <dbReference type="ARBA" id="ARBA00044770"/>
    </source>
</evidence>
<feature type="transmembrane region" description="Helical" evidence="23">
    <location>
        <begin position="57"/>
        <end position="75"/>
    </location>
</feature>
<evidence type="ECO:0000256" key="1">
    <source>
        <dbReference type="ARBA" id="ARBA00004651"/>
    </source>
</evidence>
<feature type="transmembrane region" description="Helical" evidence="23">
    <location>
        <begin position="278"/>
        <end position="304"/>
    </location>
</feature>
<dbReference type="GO" id="GO:0008955">
    <property type="term" value="F:peptidoglycan glycosyltransferase activity"/>
    <property type="evidence" value="ECO:0007669"/>
    <property type="project" value="UniProtKB-EC"/>
</dbReference>
<dbReference type="PANTHER" id="PTHR30474">
    <property type="entry name" value="CELL CYCLE PROTEIN"/>
    <property type="match status" value="1"/>
</dbReference>
<feature type="region of interest" description="Disordered" evidence="22">
    <location>
        <begin position="384"/>
        <end position="403"/>
    </location>
</feature>
<dbReference type="OrthoDB" id="9812661at2"/>
<dbReference type="EC" id="2.4.99.28" evidence="19"/>
<comment type="subcellular location">
    <subcellularLocation>
        <location evidence="1">Cell membrane</location>
        <topology evidence="1">Multi-pass membrane protein</topology>
    </subcellularLocation>
</comment>
<evidence type="ECO:0000256" key="7">
    <source>
        <dbReference type="ARBA" id="ARBA00022692"/>
    </source>
</evidence>
<dbReference type="NCBIfam" id="TIGR02614">
    <property type="entry name" value="ftsW"/>
    <property type="match status" value="1"/>
</dbReference>
<dbReference type="GO" id="GO:0015648">
    <property type="term" value="F:lipid-linked peptidoglycan transporter activity"/>
    <property type="evidence" value="ECO:0007669"/>
    <property type="project" value="TreeGrafter"/>
</dbReference>
<dbReference type="EMBL" id="QRDZ01000003">
    <property type="protein sequence ID" value="RED86280.1"/>
    <property type="molecule type" value="Genomic_DNA"/>
</dbReference>
<evidence type="ECO:0000256" key="16">
    <source>
        <dbReference type="ARBA" id="ARBA00038053"/>
    </source>
</evidence>
<keyword evidence="5" id="KW-0328">Glycosyltransferase</keyword>
<gene>
    <name evidence="24" type="ORF">DFP98_103133</name>
</gene>
<evidence type="ECO:0000256" key="13">
    <source>
        <dbReference type="ARBA" id="ARBA00023316"/>
    </source>
</evidence>
<evidence type="ECO:0000256" key="9">
    <source>
        <dbReference type="ARBA" id="ARBA00022984"/>
    </source>
</evidence>
<evidence type="ECO:0000256" key="14">
    <source>
        <dbReference type="ARBA" id="ARBA00032370"/>
    </source>
</evidence>
<dbReference type="Pfam" id="PF01098">
    <property type="entry name" value="FTSW_RODA_SPOVE"/>
    <property type="match status" value="1"/>
</dbReference>
<evidence type="ECO:0000256" key="5">
    <source>
        <dbReference type="ARBA" id="ARBA00022676"/>
    </source>
</evidence>
<keyword evidence="10 23" id="KW-1133">Transmembrane helix</keyword>
<keyword evidence="8" id="KW-0133">Cell shape</keyword>
<feature type="transmembrane region" description="Helical" evidence="23">
    <location>
        <begin position="148"/>
        <end position="167"/>
    </location>
</feature>
<feature type="transmembrane region" description="Helical" evidence="23">
    <location>
        <begin position="197"/>
        <end position="214"/>
    </location>
</feature>
<comment type="catalytic activity">
    <reaction evidence="20">
        <text>[GlcNAc-(1-&gt;4)-Mur2Ac(oyl-L-Ala-gamma-D-Glu-L-Lys-D-Ala-D-Ala)](n)-di-trans,octa-cis-undecaprenyl diphosphate + beta-D-GlcNAc-(1-&gt;4)-Mur2Ac(oyl-L-Ala-gamma-D-Glu-L-Lys-D-Ala-D-Ala)-di-trans,octa-cis-undecaprenyl diphosphate = [GlcNAc-(1-&gt;4)-Mur2Ac(oyl-L-Ala-gamma-D-Glu-L-Lys-D-Ala-D-Ala)](n+1)-di-trans,octa-cis-undecaprenyl diphosphate + di-trans,octa-cis-undecaprenyl diphosphate + H(+)</text>
        <dbReference type="Rhea" id="RHEA:23708"/>
        <dbReference type="Rhea" id="RHEA-COMP:9602"/>
        <dbReference type="Rhea" id="RHEA-COMP:9603"/>
        <dbReference type="ChEBI" id="CHEBI:15378"/>
        <dbReference type="ChEBI" id="CHEBI:58405"/>
        <dbReference type="ChEBI" id="CHEBI:60033"/>
        <dbReference type="ChEBI" id="CHEBI:78435"/>
        <dbReference type="EC" id="2.4.99.28"/>
    </reaction>
</comment>